<evidence type="ECO:0000256" key="1">
    <source>
        <dbReference type="SAM" id="MobiDB-lite"/>
    </source>
</evidence>
<evidence type="ECO:0000256" key="3">
    <source>
        <dbReference type="SAM" id="SignalP"/>
    </source>
</evidence>
<gene>
    <name evidence="4" type="ORF">EYE40_03810</name>
</gene>
<accession>A0A4Q9GVD1</accession>
<feature type="transmembrane region" description="Helical" evidence="2">
    <location>
        <begin position="291"/>
        <end position="312"/>
    </location>
</feature>
<feature type="signal peptide" evidence="3">
    <location>
        <begin position="1"/>
        <end position="30"/>
    </location>
</feature>
<dbReference type="Proteomes" id="UP000294194">
    <property type="component" value="Unassembled WGS sequence"/>
</dbReference>
<organism evidence="4 5">
    <name type="scientific">Glaciihabitans arcticus</name>
    <dbReference type="NCBI Taxonomy" id="2668039"/>
    <lineage>
        <taxon>Bacteria</taxon>
        <taxon>Bacillati</taxon>
        <taxon>Actinomycetota</taxon>
        <taxon>Actinomycetes</taxon>
        <taxon>Micrococcales</taxon>
        <taxon>Microbacteriaceae</taxon>
        <taxon>Glaciihabitans</taxon>
    </lineage>
</organism>
<name>A0A4Q9GVD1_9MICO</name>
<keyword evidence="5" id="KW-1185">Reference proteome</keyword>
<keyword evidence="2" id="KW-0472">Membrane</keyword>
<evidence type="ECO:0000313" key="4">
    <source>
        <dbReference type="EMBL" id="TBN56593.1"/>
    </source>
</evidence>
<keyword evidence="2" id="KW-1133">Transmembrane helix</keyword>
<dbReference type="EMBL" id="SISG01000001">
    <property type="protein sequence ID" value="TBN56593.1"/>
    <property type="molecule type" value="Genomic_DNA"/>
</dbReference>
<proteinExistence type="predicted"/>
<protein>
    <submittedName>
        <fullName evidence="4">Uncharacterized protein</fullName>
    </submittedName>
</protein>
<feature type="region of interest" description="Disordered" evidence="1">
    <location>
        <begin position="262"/>
        <end position="284"/>
    </location>
</feature>
<evidence type="ECO:0000256" key="2">
    <source>
        <dbReference type="SAM" id="Phobius"/>
    </source>
</evidence>
<evidence type="ECO:0000313" key="5">
    <source>
        <dbReference type="Proteomes" id="UP000294194"/>
    </source>
</evidence>
<feature type="chain" id="PRO_5038479062" evidence="3">
    <location>
        <begin position="31"/>
        <end position="327"/>
    </location>
</feature>
<keyword evidence="3" id="KW-0732">Signal</keyword>
<dbReference type="AlphaFoldDB" id="A0A4Q9GVD1"/>
<dbReference type="RefSeq" id="WP_130980703.1">
    <property type="nucleotide sequence ID" value="NZ_SISG01000001.1"/>
</dbReference>
<sequence>MRRRFLTRALATAVAVVAFGVTAGASSAAASGDFDLAFGGQTSLTIEYGESWFFELRGDVTEPCECESKVTLLNGATGKVIGAMPTSVDDVPIVIPLYSQVFNLAPMPAGKHSFTARIERLGAVSGGTAQTDVPAQLTVTPAKLGSILTVTPDPANPSNVILSAALTGRFVAELDYFQDPVSAPMPAGTWTFTGTDDTGKVVYESRLVQDAGVRSSASKYWLTPPPGTEFVVEASFVPDTAAAGNFAITQPETTTFTIPAPDEEAAPAVPTPGDGVDQEEGGPTGPSLPAWAVWLYSIALLTLIAATAFIIVRSRRASPATRETVSA</sequence>
<comment type="caution">
    <text evidence="4">The sequence shown here is derived from an EMBL/GenBank/DDBJ whole genome shotgun (WGS) entry which is preliminary data.</text>
</comment>
<reference evidence="5" key="1">
    <citation type="submission" date="2019-02" db="EMBL/GenBank/DDBJ databases">
        <title>Glaciihabitans arcticus sp. nov., a psychrotolerant bacterium isolated from polar soil.</title>
        <authorList>
            <person name="Dahal R.H."/>
        </authorList>
    </citation>
    <scope>NUCLEOTIDE SEQUENCE [LARGE SCALE GENOMIC DNA]</scope>
    <source>
        <strain evidence="5">RP-3-7</strain>
    </source>
</reference>
<keyword evidence="2" id="KW-0812">Transmembrane</keyword>